<protein>
    <submittedName>
        <fullName evidence="1">Uncharacterized protein</fullName>
    </submittedName>
</protein>
<dbReference type="EMBL" id="SLWA01000003">
    <property type="protein sequence ID" value="TCN59023.1"/>
    <property type="molecule type" value="Genomic_DNA"/>
</dbReference>
<sequence>MNAKMLAEINEIPVKAMEFLNQSPTYTLPHGVPYLGMGSSFFCPIGIQIYGSGYSARDGFGIFQLSATKD</sequence>
<comment type="caution">
    <text evidence="1">The sequence shown here is derived from an EMBL/GenBank/DDBJ whole genome shotgun (WGS) entry which is preliminary data.</text>
</comment>
<reference evidence="1 2" key="1">
    <citation type="journal article" date="2015" name="Stand. Genomic Sci.">
        <title>Genomic Encyclopedia of Bacterial and Archaeal Type Strains, Phase III: the genomes of soil and plant-associated and newly described type strains.</title>
        <authorList>
            <person name="Whitman W.B."/>
            <person name="Woyke T."/>
            <person name="Klenk H.P."/>
            <person name="Zhou Y."/>
            <person name="Lilburn T.G."/>
            <person name="Beck B.J."/>
            <person name="De Vos P."/>
            <person name="Vandamme P."/>
            <person name="Eisen J.A."/>
            <person name="Garrity G."/>
            <person name="Hugenholtz P."/>
            <person name="Kyrpides N.C."/>
        </authorList>
    </citation>
    <scope>NUCLEOTIDE SEQUENCE [LARGE SCALE GENOMIC DNA]</scope>
    <source>
        <strain evidence="1 2">P5626</strain>
    </source>
</reference>
<name>A0ABY2B0B2_9FLAO</name>
<accession>A0ABY2B0B2</accession>
<proteinExistence type="predicted"/>
<evidence type="ECO:0000313" key="1">
    <source>
        <dbReference type="EMBL" id="TCN59023.1"/>
    </source>
</evidence>
<keyword evidence="2" id="KW-1185">Reference proteome</keyword>
<gene>
    <name evidence="1" type="ORF">EV142_103472</name>
</gene>
<dbReference type="Proteomes" id="UP000295270">
    <property type="component" value="Unassembled WGS sequence"/>
</dbReference>
<organism evidence="1 2">
    <name type="scientific">Flavobacterium circumlabens</name>
    <dbReference type="NCBI Taxonomy" id="2133765"/>
    <lineage>
        <taxon>Bacteria</taxon>
        <taxon>Pseudomonadati</taxon>
        <taxon>Bacteroidota</taxon>
        <taxon>Flavobacteriia</taxon>
        <taxon>Flavobacteriales</taxon>
        <taxon>Flavobacteriaceae</taxon>
        <taxon>Flavobacterium</taxon>
    </lineage>
</organism>
<evidence type="ECO:0000313" key="2">
    <source>
        <dbReference type="Proteomes" id="UP000295270"/>
    </source>
</evidence>
<dbReference type="RefSeq" id="WP_202866500.1">
    <property type="nucleotide sequence ID" value="NZ_QWDN01000003.1"/>
</dbReference>